<dbReference type="AlphaFoldDB" id="A0A427TRR8"/>
<organism evidence="2 3">
    <name type="scientific">Mesobacillus subterraneus</name>
    <dbReference type="NCBI Taxonomy" id="285983"/>
    <lineage>
        <taxon>Bacteria</taxon>
        <taxon>Bacillati</taxon>
        <taxon>Bacillota</taxon>
        <taxon>Bacilli</taxon>
        <taxon>Bacillales</taxon>
        <taxon>Bacillaceae</taxon>
        <taxon>Mesobacillus</taxon>
    </lineage>
</organism>
<evidence type="ECO:0008006" key="4">
    <source>
        <dbReference type="Google" id="ProtNLM"/>
    </source>
</evidence>
<evidence type="ECO:0000256" key="1">
    <source>
        <dbReference type="SAM" id="SignalP"/>
    </source>
</evidence>
<keyword evidence="1" id="KW-0732">Signal</keyword>
<protein>
    <recommendedName>
        <fullName evidence="4">Lipoprotein</fullName>
    </recommendedName>
</protein>
<dbReference type="EMBL" id="RSFW01000013">
    <property type="protein sequence ID" value="RSD27084.1"/>
    <property type="molecule type" value="Genomic_DNA"/>
</dbReference>
<gene>
    <name evidence="2" type="ORF">EJA10_11105</name>
</gene>
<evidence type="ECO:0000313" key="3">
    <source>
        <dbReference type="Proteomes" id="UP000279911"/>
    </source>
</evidence>
<dbReference type="RefSeq" id="WP_125480075.1">
    <property type="nucleotide sequence ID" value="NZ_RSFW01000013.1"/>
</dbReference>
<feature type="signal peptide" evidence="1">
    <location>
        <begin position="1"/>
        <end position="22"/>
    </location>
</feature>
<feature type="chain" id="PRO_5039347795" description="Lipoprotein" evidence="1">
    <location>
        <begin position="23"/>
        <end position="258"/>
    </location>
</feature>
<comment type="caution">
    <text evidence="2">The sequence shown here is derived from an EMBL/GenBank/DDBJ whole genome shotgun (WGS) entry which is preliminary data.</text>
</comment>
<dbReference type="OrthoDB" id="2585693at2"/>
<accession>A0A427TRR8</accession>
<dbReference type="PROSITE" id="PS51257">
    <property type="entry name" value="PROKAR_LIPOPROTEIN"/>
    <property type="match status" value="1"/>
</dbReference>
<proteinExistence type="predicted"/>
<dbReference type="Proteomes" id="UP000279911">
    <property type="component" value="Unassembled WGS sequence"/>
</dbReference>
<name>A0A427TRR8_9BACI</name>
<evidence type="ECO:0000313" key="2">
    <source>
        <dbReference type="EMBL" id="RSD27084.1"/>
    </source>
</evidence>
<sequence length="258" mass="29175">MRKMQKVVLIVMGIFSMILASACGDQDKAAVEKIEQSLKEKYGEEFTVKKIGGGYGTVTTNTLKAIVSPKSAPEKEFDVEITKDLNEVWDKYMNVVMAEKMDEVANEMANSLFGKEVWVKSHFTSRGLLFPDNSLNDKTLNIEDYIKLNPDMDVMLDVFVKSDTAVDIDKQAQLIDQMADELLKEGVKYGGVSAYYVKPDTFNNMKTEYAKAEAGSELGSVIEYFSSDERSFNDSYVFITEYKKDQSLEEIKTNLQRN</sequence>
<reference evidence="3" key="1">
    <citation type="submission" date="2018-12" db="EMBL/GenBank/DDBJ databases">
        <title>Bacillus chawlae sp. nov., Bacillus glennii sp. nov., and Bacillus saganii sp. nov. Isolated from the Vehicle Assembly Building at Kennedy Space Center where the Viking Spacecraft were Assembled.</title>
        <authorList>
            <person name="Seuylemezian A."/>
            <person name="Vaishampayan P."/>
        </authorList>
    </citation>
    <scope>NUCLEOTIDE SEQUENCE [LARGE SCALE GENOMIC DNA]</scope>
    <source>
        <strain evidence="3">DSM 13966</strain>
    </source>
</reference>